<dbReference type="GO" id="GO:0016717">
    <property type="term" value="F:oxidoreductase activity, acting on paired donors, with oxidation of a pair of donors resulting in the reduction of molecular oxygen to two molecules of water"/>
    <property type="evidence" value="ECO:0007669"/>
    <property type="project" value="InterPro"/>
</dbReference>
<feature type="region of interest" description="Disordered" evidence="12">
    <location>
        <begin position="1"/>
        <end position="21"/>
    </location>
</feature>
<dbReference type="GO" id="GO:0016020">
    <property type="term" value="C:membrane"/>
    <property type="evidence" value="ECO:0007669"/>
    <property type="project" value="UniProtKB-SubCell"/>
</dbReference>
<evidence type="ECO:0000256" key="1">
    <source>
        <dbReference type="ARBA" id="ARBA00004141"/>
    </source>
</evidence>
<evidence type="ECO:0000256" key="3">
    <source>
        <dbReference type="ARBA" id="ARBA00022516"/>
    </source>
</evidence>
<evidence type="ECO:0000256" key="12">
    <source>
        <dbReference type="SAM" id="MobiDB-lite"/>
    </source>
</evidence>
<evidence type="ECO:0000313" key="15">
    <source>
        <dbReference type="EMBL" id="SDF16271.1"/>
    </source>
</evidence>
<evidence type="ECO:0000256" key="4">
    <source>
        <dbReference type="ARBA" id="ARBA00022692"/>
    </source>
</evidence>
<dbReference type="OrthoDB" id="9768289at2"/>
<dbReference type="Proteomes" id="UP000182427">
    <property type="component" value="Chromosome I"/>
</dbReference>
<evidence type="ECO:0000256" key="8">
    <source>
        <dbReference type="ARBA" id="ARBA00023004"/>
    </source>
</evidence>
<evidence type="ECO:0000256" key="7">
    <source>
        <dbReference type="ARBA" id="ARBA00023002"/>
    </source>
</evidence>
<keyword evidence="4 13" id="KW-0812">Transmembrane</keyword>
<evidence type="ECO:0000256" key="11">
    <source>
        <dbReference type="ARBA" id="ARBA00023160"/>
    </source>
</evidence>
<keyword evidence="16" id="KW-1185">Reference proteome</keyword>
<evidence type="ECO:0000256" key="6">
    <source>
        <dbReference type="ARBA" id="ARBA00022989"/>
    </source>
</evidence>
<sequence length="328" mass="37268">MSPVVDQVEQNTSTATPADQPARHVAAAVAQREKVKQDLRMGREHQQGRINWITTIAFSIFHVLGFAALFFWSWKYVICAAVMYFLAINVGIGMTYHRLLTHRGYRVPRWLEIALTTCGTMALEGGPIFWVATHRVHHQHSDHDGDPHTPNDGTFWAHIGWIITGRALHSETALLGRYAPDLTRDPAQRWLSKYHWLPLTVAGFIQMGIGYWMGGVHDMLGMVLWGTFLRVCIGVHATWLVNSATHMFGGRRFETKDDSRNSWWVAILTGGEGWHNNHHAHPVSVRHGLVWYEFDPNYYGIWLLEKIGLAKKVQVAKWDPKNPKPAGA</sequence>
<protein>
    <submittedName>
        <fullName evidence="15">Delta-9 acyl-phospholipid desaturase</fullName>
    </submittedName>
</protein>
<dbReference type="RefSeq" id="WP_083344646.1">
    <property type="nucleotide sequence ID" value="NZ_LT629690.1"/>
</dbReference>
<keyword evidence="10 13" id="KW-0472">Membrane</keyword>
<keyword evidence="3" id="KW-0444">Lipid biosynthesis</keyword>
<name>A0A1G7IUA9_9BACT</name>
<keyword evidence="11" id="KW-0275">Fatty acid biosynthesis</keyword>
<keyword evidence="8" id="KW-0408">Iron</keyword>
<dbReference type="PANTHER" id="PTHR11351:SF31">
    <property type="entry name" value="DESATURASE 1, ISOFORM A-RELATED"/>
    <property type="match status" value="1"/>
</dbReference>
<accession>A0A1G7IUA9</accession>
<evidence type="ECO:0000256" key="13">
    <source>
        <dbReference type="SAM" id="Phobius"/>
    </source>
</evidence>
<comment type="subcellular location">
    <subcellularLocation>
        <location evidence="1">Membrane</location>
        <topology evidence="1">Multi-pass membrane protein</topology>
    </subcellularLocation>
</comment>
<feature type="domain" description="Fatty acid desaturase" evidence="14">
    <location>
        <begin position="81"/>
        <end position="295"/>
    </location>
</feature>
<feature type="transmembrane region" description="Helical" evidence="13">
    <location>
        <begin position="50"/>
        <end position="70"/>
    </location>
</feature>
<keyword evidence="5" id="KW-0276">Fatty acid metabolism</keyword>
<evidence type="ECO:0000256" key="10">
    <source>
        <dbReference type="ARBA" id="ARBA00023136"/>
    </source>
</evidence>
<keyword evidence="6 13" id="KW-1133">Transmembrane helix</keyword>
<keyword evidence="7" id="KW-0560">Oxidoreductase</keyword>
<dbReference type="InterPro" id="IPR015876">
    <property type="entry name" value="Acyl-CoA_DS"/>
</dbReference>
<evidence type="ECO:0000256" key="2">
    <source>
        <dbReference type="ARBA" id="ARBA00008749"/>
    </source>
</evidence>
<organism evidence="15 16">
    <name type="scientific">Terriglobus roseus</name>
    <dbReference type="NCBI Taxonomy" id="392734"/>
    <lineage>
        <taxon>Bacteria</taxon>
        <taxon>Pseudomonadati</taxon>
        <taxon>Acidobacteriota</taxon>
        <taxon>Terriglobia</taxon>
        <taxon>Terriglobales</taxon>
        <taxon>Acidobacteriaceae</taxon>
        <taxon>Terriglobus</taxon>
    </lineage>
</organism>
<dbReference type="Pfam" id="PF00487">
    <property type="entry name" value="FA_desaturase"/>
    <property type="match status" value="1"/>
</dbReference>
<dbReference type="PANTHER" id="PTHR11351">
    <property type="entry name" value="ACYL-COA DESATURASE"/>
    <property type="match status" value="1"/>
</dbReference>
<proteinExistence type="inferred from homology"/>
<dbReference type="EMBL" id="LT629690">
    <property type="protein sequence ID" value="SDF16271.1"/>
    <property type="molecule type" value="Genomic_DNA"/>
</dbReference>
<feature type="transmembrane region" description="Helical" evidence="13">
    <location>
        <begin position="219"/>
        <end position="242"/>
    </location>
</feature>
<dbReference type="InterPro" id="IPR005804">
    <property type="entry name" value="FA_desaturase_dom"/>
</dbReference>
<reference evidence="15 16" key="1">
    <citation type="submission" date="2016-10" db="EMBL/GenBank/DDBJ databases">
        <authorList>
            <person name="de Groot N.N."/>
        </authorList>
    </citation>
    <scope>NUCLEOTIDE SEQUENCE [LARGE SCALE GENOMIC DNA]</scope>
    <source>
        <strain evidence="15 16">GAS232</strain>
    </source>
</reference>
<feature type="transmembrane region" description="Helical" evidence="13">
    <location>
        <begin position="194"/>
        <end position="213"/>
    </location>
</feature>
<keyword evidence="9" id="KW-0443">Lipid metabolism</keyword>
<dbReference type="GO" id="GO:0006633">
    <property type="term" value="P:fatty acid biosynthetic process"/>
    <property type="evidence" value="ECO:0007669"/>
    <property type="project" value="UniProtKB-KW"/>
</dbReference>
<evidence type="ECO:0000259" key="14">
    <source>
        <dbReference type="Pfam" id="PF00487"/>
    </source>
</evidence>
<dbReference type="CDD" id="cd03505">
    <property type="entry name" value="Delta9-FADS-like"/>
    <property type="match status" value="1"/>
</dbReference>
<gene>
    <name evidence="15" type="ORF">SAMN05444167_1577</name>
</gene>
<comment type="similarity">
    <text evidence="2">Belongs to the fatty acid desaturase type 2 family.</text>
</comment>
<dbReference type="PRINTS" id="PR00075">
    <property type="entry name" value="FACDDSATRASE"/>
</dbReference>
<feature type="compositionally biased region" description="Polar residues" evidence="12">
    <location>
        <begin position="8"/>
        <end position="17"/>
    </location>
</feature>
<dbReference type="AlphaFoldDB" id="A0A1G7IUA9"/>
<evidence type="ECO:0000256" key="9">
    <source>
        <dbReference type="ARBA" id="ARBA00023098"/>
    </source>
</evidence>
<evidence type="ECO:0000256" key="5">
    <source>
        <dbReference type="ARBA" id="ARBA00022832"/>
    </source>
</evidence>
<evidence type="ECO:0000313" key="16">
    <source>
        <dbReference type="Proteomes" id="UP000182427"/>
    </source>
</evidence>
<feature type="transmembrane region" description="Helical" evidence="13">
    <location>
        <begin position="76"/>
        <end position="96"/>
    </location>
</feature>